<proteinExistence type="predicted"/>
<organism evidence="1">
    <name type="scientific">viral metagenome</name>
    <dbReference type="NCBI Taxonomy" id="1070528"/>
    <lineage>
        <taxon>unclassified sequences</taxon>
        <taxon>metagenomes</taxon>
        <taxon>organismal metagenomes</taxon>
    </lineage>
</organism>
<protein>
    <submittedName>
        <fullName evidence="1">Uncharacterized protein</fullName>
    </submittedName>
</protein>
<name>A0A6C0DEZ7_9ZZZZ</name>
<sequence>MPSIFVWPATESISTLSTCTYYSGSNWFMQEYDSSSIAYEYQQQFMLSDVLAWKAKRLTQDCLGADLLEVLTVPYRLIKDDSYATLEQVGSWMRCILKKDTECSVDTLQTEWNTVQKWYSTTAPIKNPDGIKKKPLNDGEFLIRFSRDQKEK</sequence>
<dbReference type="EMBL" id="MN739594">
    <property type="protein sequence ID" value="QHT14870.1"/>
    <property type="molecule type" value="Genomic_DNA"/>
</dbReference>
<dbReference type="AlphaFoldDB" id="A0A6C0DEZ7"/>
<accession>A0A6C0DEZ7</accession>
<evidence type="ECO:0000313" key="1">
    <source>
        <dbReference type="EMBL" id="QHT14870.1"/>
    </source>
</evidence>
<reference evidence="1" key="1">
    <citation type="journal article" date="2020" name="Nature">
        <title>Giant virus diversity and host interactions through global metagenomics.</title>
        <authorList>
            <person name="Schulz F."/>
            <person name="Roux S."/>
            <person name="Paez-Espino D."/>
            <person name="Jungbluth S."/>
            <person name="Walsh D.A."/>
            <person name="Denef V.J."/>
            <person name="McMahon K.D."/>
            <person name="Konstantinidis K.T."/>
            <person name="Eloe-Fadrosh E.A."/>
            <person name="Kyrpides N.C."/>
            <person name="Woyke T."/>
        </authorList>
    </citation>
    <scope>NUCLEOTIDE SEQUENCE</scope>
    <source>
        <strain evidence="1">GVMAG-M-3300023174-141</strain>
    </source>
</reference>